<comment type="catalytic activity">
    <reaction evidence="8">
        <text>4 porphobilinogen + H2O = hydroxymethylbilane + 4 NH4(+)</text>
        <dbReference type="Rhea" id="RHEA:13185"/>
        <dbReference type="ChEBI" id="CHEBI:15377"/>
        <dbReference type="ChEBI" id="CHEBI:28938"/>
        <dbReference type="ChEBI" id="CHEBI:57845"/>
        <dbReference type="ChEBI" id="CHEBI:58126"/>
        <dbReference type="EC" id="2.5.1.61"/>
    </reaction>
</comment>
<dbReference type="RefSeq" id="WP_066699852.1">
    <property type="nucleotide sequence ID" value="NZ_AP018664.1"/>
</dbReference>
<comment type="subunit">
    <text evidence="5">Monomer.</text>
</comment>
<evidence type="ECO:0000313" key="13">
    <source>
        <dbReference type="Proteomes" id="UP000279959"/>
    </source>
</evidence>
<evidence type="ECO:0000256" key="5">
    <source>
        <dbReference type="ARBA" id="ARBA00011245"/>
    </source>
</evidence>
<dbReference type="PANTHER" id="PTHR11557:SF0">
    <property type="entry name" value="PORPHOBILINOGEN DEAMINASE"/>
    <property type="match status" value="1"/>
</dbReference>
<comment type="pathway">
    <text evidence="3">Porphyrin-containing compound metabolism; protoporphyrin-IX biosynthesis; coproporphyrinogen-III from 5-aminolevulinate: step 2/4.</text>
</comment>
<dbReference type="InterPro" id="IPR036803">
    <property type="entry name" value="Porphobilinogen_deaminase_C_sf"/>
</dbReference>
<dbReference type="KEGG" id="sami:SAMIE_1028140"/>
<dbReference type="Pfam" id="PF01379">
    <property type="entry name" value="Porphobil_deam"/>
    <property type="match status" value="1"/>
</dbReference>
<evidence type="ECO:0000256" key="2">
    <source>
        <dbReference type="ARBA" id="ARBA00002869"/>
    </source>
</evidence>
<gene>
    <name evidence="12" type="ORF">SAMIE_1028140</name>
</gene>
<dbReference type="EC" id="2.5.1.61" evidence="9"/>
<keyword evidence="13" id="KW-1185">Reference proteome</keyword>
<protein>
    <recommendedName>
        <fullName evidence="9">Hydroxymethylbilane synthase</fullName>
        <ecNumber evidence="9">2.5.1.61</ecNumber>
    </recommendedName>
</protein>
<sequence>MLFTDRPLRLGTRGSPLALAQARMTAQAMMAAHGWSGDAIEIVTVQTGGDRIQDRALADIGGKALWTKELDRALVSGAIDFAVHSMKDVETIRPAEFRIAAMLPRADVRDRLIGADSFEALPDRPLVGTSSPRRAAQVKRLRPDATITLFRGNVATRLAKLAAGEVHATLLAAAGLDRLEQQGVGAALPVEMMLPAPSQGAVGIETLGDNRAVMEALAAINDGDTFDCVMSERAVLEALGGTCHSPIAALGLMRRDEVHLRAEIISPDGTETVREECWLPRADRAAAQAVGRALLDRASPALRALFEG</sequence>
<dbReference type="UniPathway" id="UPA00251">
    <property type="reaction ID" value="UER00319"/>
</dbReference>
<dbReference type="NCBIfam" id="TIGR00212">
    <property type="entry name" value="hemC"/>
    <property type="match status" value="1"/>
</dbReference>
<dbReference type="PANTHER" id="PTHR11557">
    <property type="entry name" value="PORPHOBILINOGEN DEAMINASE"/>
    <property type="match status" value="1"/>
</dbReference>
<dbReference type="InterPro" id="IPR022417">
    <property type="entry name" value="Porphobilin_deaminase_N"/>
</dbReference>
<keyword evidence="6" id="KW-0808">Transferase</keyword>
<dbReference type="Gene3D" id="3.40.190.10">
    <property type="entry name" value="Periplasmic binding protein-like II"/>
    <property type="match status" value="2"/>
</dbReference>
<evidence type="ECO:0000256" key="4">
    <source>
        <dbReference type="ARBA" id="ARBA00005638"/>
    </source>
</evidence>
<proteinExistence type="inferred from homology"/>
<dbReference type="GO" id="GO:0004418">
    <property type="term" value="F:hydroxymethylbilane synthase activity"/>
    <property type="evidence" value="ECO:0007669"/>
    <property type="project" value="UniProtKB-UniRule"/>
</dbReference>
<evidence type="ECO:0000256" key="8">
    <source>
        <dbReference type="ARBA" id="ARBA00048169"/>
    </source>
</evidence>
<dbReference type="GO" id="GO:0005737">
    <property type="term" value="C:cytoplasm"/>
    <property type="evidence" value="ECO:0007669"/>
    <property type="project" value="UniProtKB-UniRule"/>
</dbReference>
<dbReference type="GO" id="GO:0006782">
    <property type="term" value="P:protoporphyrinogen IX biosynthetic process"/>
    <property type="evidence" value="ECO:0007669"/>
    <property type="project" value="UniProtKB-UniPathway"/>
</dbReference>
<feature type="domain" description="Porphobilinogen deaminase C-terminal" evidence="11">
    <location>
        <begin position="227"/>
        <end position="277"/>
    </location>
</feature>
<organism evidence="12 13">
    <name type="scientific">Sphingobium amiense</name>
    <dbReference type="NCBI Taxonomy" id="135719"/>
    <lineage>
        <taxon>Bacteria</taxon>
        <taxon>Pseudomonadati</taxon>
        <taxon>Pseudomonadota</taxon>
        <taxon>Alphaproteobacteria</taxon>
        <taxon>Sphingomonadales</taxon>
        <taxon>Sphingomonadaceae</taxon>
        <taxon>Sphingobium</taxon>
    </lineage>
</organism>
<dbReference type="PRINTS" id="PR00151">
    <property type="entry name" value="PORPHBDMNASE"/>
</dbReference>
<comment type="function">
    <text evidence="2">Tetrapolymerization of the monopyrrole PBG into the hydroxymethylbilane pre-uroporphyrinogen in several discrete steps.</text>
</comment>
<accession>A0A494W3Y3</accession>
<reference evidence="12 13" key="1">
    <citation type="submission" date="2018-05" db="EMBL/GenBank/DDBJ databases">
        <title>Complete Genome Sequence of the Nonylphenol-Degrading Bacterium Sphingobium amiense DSM 16289T.</title>
        <authorList>
            <person name="Ootsuka M."/>
            <person name="Nishizawa T."/>
            <person name="Ohta H."/>
        </authorList>
    </citation>
    <scope>NUCLEOTIDE SEQUENCE [LARGE SCALE GENOMIC DNA]</scope>
    <source>
        <strain evidence="12 13">DSM 16289</strain>
    </source>
</reference>
<evidence type="ECO:0000259" key="10">
    <source>
        <dbReference type="Pfam" id="PF01379"/>
    </source>
</evidence>
<dbReference type="FunFam" id="3.40.190.10:FF:000005">
    <property type="entry name" value="Porphobilinogen deaminase"/>
    <property type="match status" value="1"/>
</dbReference>
<keyword evidence="7" id="KW-0627">Porphyrin biosynthesis</keyword>
<evidence type="ECO:0000256" key="3">
    <source>
        <dbReference type="ARBA" id="ARBA00004735"/>
    </source>
</evidence>
<evidence type="ECO:0000256" key="7">
    <source>
        <dbReference type="ARBA" id="ARBA00023244"/>
    </source>
</evidence>
<evidence type="ECO:0000256" key="9">
    <source>
        <dbReference type="NCBIfam" id="TIGR00212"/>
    </source>
</evidence>
<evidence type="ECO:0000256" key="6">
    <source>
        <dbReference type="ARBA" id="ARBA00022679"/>
    </source>
</evidence>
<dbReference type="Proteomes" id="UP000279959">
    <property type="component" value="Chromosome"/>
</dbReference>
<dbReference type="AlphaFoldDB" id="A0A494W3Y3"/>
<evidence type="ECO:0000256" key="1">
    <source>
        <dbReference type="ARBA" id="ARBA00001916"/>
    </source>
</evidence>
<evidence type="ECO:0000313" key="12">
    <source>
        <dbReference type="EMBL" id="BBD99313.1"/>
    </source>
</evidence>
<comment type="similarity">
    <text evidence="4">Belongs to the HMBS family.</text>
</comment>
<dbReference type="InterPro" id="IPR022418">
    <property type="entry name" value="Porphobilinogen_deaminase_C"/>
</dbReference>
<dbReference type="SUPFAM" id="SSF54782">
    <property type="entry name" value="Porphobilinogen deaminase (hydroxymethylbilane synthase), C-terminal domain"/>
    <property type="match status" value="1"/>
</dbReference>
<dbReference type="Gene3D" id="3.30.160.40">
    <property type="entry name" value="Porphobilinogen deaminase, C-terminal domain"/>
    <property type="match status" value="1"/>
</dbReference>
<dbReference type="SUPFAM" id="SSF53850">
    <property type="entry name" value="Periplasmic binding protein-like II"/>
    <property type="match status" value="1"/>
</dbReference>
<comment type="cofactor">
    <cofactor evidence="1">
        <name>dipyrromethane</name>
        <dbReference type="ChEBI" id="CHEBI:60342"/>
    </cofactor>
</comment>
<dbReference type="EMBL" id="AP018664">
    <property type="protein sequence ID" value="BBD99313.1"/>
    <property type="molecule type" value="Genomic_DNA"/>
</dbReference>
<dbReference type="PIRSF" id="PIRSF001438">
    <property type="entry name" value="4pyrrol_synth_OHMeBilane_synth"/>
    <property type="match status" value="1"/>
</dbReference>
<dbReference type="InterPro" id="IPR000860">
    <property type="entry name" value="HemC"/>
</dbReference>
<feature type="domain" description="Porphobilinogen deaminase N-terminal" evidence="10">
    <location>
        <begin position="8"/>
        <end position="213"/>
    </location>
</feature>
<name>A0A494W3Y3_9SPHN</name>
<dbReference type="Pfam" id="PF03900">
    <property type="entry name" value="Porphobil_deamC"/>
    <property type="match status" value="1"/>
</dbReference>
<evidence type="ECO:0000259" key="11">
    <source>
        <dbReference type="Pfam" id="PF03900"/>
    </source>
</evidence>